<evidence type="ECO:0000256" key="1">
    <source>
        <dbReference type="ARBA" id="ARBA00006484"/>
    </source>
</evidence>
<comment type="caution">
    <text evidence="3">The sequence shown here is derived from an EMBL/GenBank/DDBJ whole genome shotgun (WGS) entry which is preliminary data.</text>
</comment>
<dbReference type="PRINTS" id="PR00080">
    <property type="entry name" value="SDRFAMILY"/>
</dbReference>
<evidence type="ECO:0000313" key="3">
    <source>
        <dbReference type="EMBL" id="PSH55400.1"/>
    </source>
</evidence>
<dbReference type="PANTHER" id="PTHR42879">
    <property type="entry name" value="3-OXOACYL-(ACYL-CARRIER-PROTEIN) REDUCTASE"/>
    <property type="match status" value="1"/>
</dbReference>
<name>A0A2P7AMG3_9HYPH</name>
<evidence type="ECO:0000256" key="2">
    <source>
        <dbReference type="SAM" id="MobiDB-lite"/>
    </source>
</evidence>
<sequence length="257" mass="26522">MSGDNMNKRELNGRVALVTGASRNIGRAIALALAEAGASIAVVARADRAAAEAVAREAEAKGVRATVILGDVSQEDDSARLVSETVDVLGCLDLLVNNAAIRREDPLESLSFKDWREVLSVTLDGAFLMSRAAIPHLLASNGGSIINIGGLTAYTGAVNRAHVIAAKAGLDGLTKAMAHELGPRGVTVNLVSPGMIDTNRAHASSAGEPAHHNTTRTLVGRRGTPEEVAAAVLYLAGPVARFTTGQTLHVNGGAFLP</sequence>
<dbReference type="InterPro" id="IPR050259">
    <property type="entry name" value="SDR"/>
</dbReference>
<proteinExistence type="inferred from homology"/>
<reference evidence="4" key="1">
    <citation type="submission" date="2017-11" db="EMBL/GenBank/DDBJ databases">
        <authorList>
            <person name="Kuznetsova I."/>
            <person name="Sazanova A."/>
            <person name="Chirak E."/>
            <person name="Safronova V."/>
            <person name="Willems A."/>
        </authorList>
    </citation>
    <scope>NUCLEOTIDE SEQUENCE [LARGE SCALE GENOMIC DNA]</scope>
    <source>
        <strain evidence="4">PEPV15</strain>
    </source>
</reference>
<dbReference type="PANTHER" id="PTHR42879:SF2">
    <property type="entry name" value="3-OXOACYL-[ACYL-CARRIER-PROTEIN] REDUCTASE FABG"/>
    <property type="match status" value="1"/>
</dbReference>
<accession>A0A2P7AMG3</accession>
<dbReference type="InterPro" id="IPR036291">
    <property type="entry name" value="NAD(P)-bd_dom_sf"/>
</dbReference>
<gene>
    <name evidence="3" type="ORF">CU100_22345</name>
</gene>
<dbReference type="PRINTS" id="PR00081">
    <property type="entry name" value="GDHRDH"/>
</dbReference>
<evidence type="ECO:0000313" key="4">
    <source>
        <dbReference type="Proteomes" id="UP000241158"/>
    </source>
</evidence>
<dbReference type="FunFam" id="3.40.50.720:FF:000084">
    <property type="entry name" value="Short-chain dehydrogenase reductase"/>
    <property type="match status" value="1"/>
</dbReference>
<dbReference type="Pfam" id="PF13561">
    <property type="entry name" value="adh_short_C2"/>
    <property type="match status" value="1"/>
</dbReference>
<dbReference type="AlphaFoldDB" id="A0A2P7AMG3"/>
<protein>
    <submittedName>
        <fullName evidence="3">Short-chain dehydrogenase</fullName>
    </submittedName>
</protein>
<dbReference type="OrthoDB" id="9804774at2"/>
<organism evidence="3 4">
    <name type="scientific">Phyllobacterium endophyticum</name>
    <dbReference type="NCBI Taxonomy" id="1149773"/>
    <lineage>
        <taxon>Bacteria</taxon>
        <taxon>Pseudomonadati</taxon>
        <taxon>Pseudomonadota</taxon>
        <taxon>Alphaproteobacteria</taxon>
        <taxon>Hyphomicrobiales</taxon>
        <taxon>Phyllobacteriaceae</taxon>
        <taxon>Phyllobacterium</taxon>
    </lineage>
</organism>
<comment type="similarity">
    <text evidence="1">Belongs to the short-chain dehydrogenases/reductases (SDR) family.</text>
</comment>
<feature type="region of interest" description="Disordered" evidence="2">
    <location>
        <begin position="200"/>
        <end position="222"/>
    </location>
</feature>
<dbReference type="NCBIfam" id="NF009466">
    <property type="entry name" value="PRK12826.1-2"/>
    <property type="match status" value="1"/>
</dbReference>
<keyword evidence="4" id="KW-1185">Reference proteome</keyword>
<dbReference type="SUPFAM" id="SSF51735">
    <property type="entry name" value="NAD(P)-binding Rossmann-fold domains"/>
    <property type="match status" value="1"/>
</dbReference>
<dbReference type="CDD" id="cd05233">
    <property type="entry name" value="SDR_c"/>
    <property type="match status" value="1"/>
</dbReference>
<dbReference type="Proteomes" id="UP000241158">
    <property type="component" value="Unassembled WGS sequence"/>
</dbReference>
<dbReference type="InterPro" id="IPR002347">
    <property type="entry name" value="SDR_fam"/>
</dbReference>
<dbReference type="EMBL" id="PGGN01000005">
    <property type="protein sequence ID" value="PSH55400.1"/>
    <property type="molecule type" value="Genomic_DNA"/>
</dbReference>
<dbReference type="Gene3D" id="3.40.50.720">
    <property type="entry name" value="NAD(P)-binding Rossmann-like Domain"/>
    <property type="match status" value="1"/>
</dbReference>